<evidence type="ECO:0000313" key="3">
    <source>
        <dbReference type="Proteomes" id="UP001595925"/>
    </source>
</evidence>
<name>A0ABD5QGG3_9EURY</name>
<evidence type="ECO:0000313" key="2">
    <source>
        <dbReference type="EMBL" id="MFC4988765.1"/>
    </source>
</evidence>
<feature type="domain" description="DUF8009" evidence="1">
    <location>
        <begin position="7"/>
        <end position="136"/>
    </location>
</feature>
<dbReference type="EMBL" id="JBHSJG010000036">
    <property type="protein sequence ID" value="MFC4988765.1"/>
    <property type="molecule type" value="Genomic_DNA"/>
</dbReference>
<dbReference type="AlphaFoldDB" id="A0ABD5QGG3"/>
<comment type="caution">
    <text evidence="2">The sequence shown here is derived from an EMBL/GenBank/DDBJ whole genome shotgun (WGS) entry which is preliminary data.</text>
</comment>
<dbReference type="RefSeq" id="WP_114575540.1">
    <property type="nucleotide sequence ID" value="NZ_JAIVEF010000001.1"/>
</dbReference>
<gene>
    <name evidence="2" type="ORF">ACFPFO_13525</name>
</gene>
<sequence length="136" mass="14805">MADSGPAIDAVRSIAVDPEAVVDAVVYTRENPGTAVLRVTPPFHGRMRARIHVFRDAPGRDAAYCRPATLLEEEVLAVYPSPGDATEKSDDGDPDDRASRVRALEDWRDRAEGAVVERAVLERGDERVRVDVAVLG</sequence>
<organism evidence="2 3">
    <name type="scientific">Saliphagus infecundisoli</name>
    <dbReference type="NCBI Taxonomy" id="1849069"/>
    <lineage>
        <taxon>Archaea</taxon>
        <taxon>Methanobacteriati</taxon>
        <taxon>Methanobacteriota</taxon>
        <taxon>Stenosarchaea group</taxon>
        <taxon>Halobacteria</taxon>
        <taxon>Halobacteriales</taxon>
        <taxon>Natrialbaceae</taxon>
        <taxon>Saliphagus</taxon>
    </lineage>
</organism>
<protein>
    <recommendedName>
        <fullName evidence="1">DUF8009 domain-containing protein</fullName>
    </recommendedName>
</protein>
<dbReference type="InterPro" id="IPR058322">
    <property type="entry name" value="DUF8009"/>
</dbReference>
<reference evidence="2 3" key="1">
    <citation type="journal article" date="2019" name="Int. J. Syst. Evol. Microbiol.">
        <title>The Global Catalogue of Microorganisms (GCM) 10K type strain sequencing project: providing services to taxonomists for standard genome sequencing and annotation.</title>
        <authorList>
            <consortium name="The Broad Institute Genomics Platform"/>
            <consortium name="The Broad Institute Genome Sequencing Center for Infectious Disease"/>
            <person name="Wu L."/>
            <person name="Ma J."/>
        </authorList>
    </citation>
    <scope>NUCLEOTIDE SEQUENCE [LARGE SCALE GENOMIC DNA]</scope>
    <source>
        <strain evidence="2 3">CGMCC 1.15824</strain>
    </source>
</reference>
<accession>A0ABD5QGG3</accession>
<proteinExistence type="predicted"/>
<dbReference type="Pfam" id="PF26033">
    <property type="entry name" value="DUF8009"/>
    <property type="match status" value="1"/>
</dbReference>
<keyword evidence="3" id="KW-1185">Reference proteome</keyword>
<evidence type="ECO:0000259" key="1">
    <source>
        <dbReference type="Pfam" id="PF26033"/>
    </source>
</evidence>
<dbReference type="Proteomes" id="UP001595925">
    <property type="component" value="Unassembled WGS sequence"/>
</dbReference>